<comment type="similarity">
    <text evidence="1">Belongs to the YciI family.</text>
</comment>
<feature type="domain" description="YCII-related" evidence="2">
    <location>
        <begin position="1"/>
        <end position="86"/>
    </location>
</feature>
<dbReference type="RefSeq" id="WP_135189557.1">
    <property type="nucleotide sequence ID" value="NZ_SPUM01000057.1"/>
</dbReference>
<dbReference type="PANTHER" id="PTHR33606:SF3">
    <property type="entry name" value="PROTEIN YCII"/>
    <property type="match status" value="1"/>
</dbReference>
<evidence type="ECO:0000313" key="4">
    <source>
        <dbReference type="Proteomes" id="UP000297258"/>
    </source>
</evidence>
<dbReference type="InterPro" id="IPR051807">
    <property type="entry name" value="Sec-metab_biosynth-assoc"/>
</dbReference>
<accession>A0A4Y9T374</accession>
<comment type="caution">
    <text evidence="3">The sequence shown here is derived from an EMBL/GenBank/DDBJ whole genome shotgun (WGS) entry which is preliminary data.</text>
</comment>
<gene>
    <name evidence="3" type="ORF">E4O92_09680</name>
</gene>
<evidence type="ECO:0000313" key="3">
    <source>
        <dbReference type="EMBL" id="TFW32447.1"/>
    </source>
</evidence>
<reference evidence="3 4" key="1">
    <citation type="submission" date="2019-03" db="EMBL/GenBank/DDBJ databases">
        <title>Draft genome of Massilia hortus sp. nov., a novel bacterial species of the Oxalobacteraceae family.</title>
        <authorList>
            <person name="Peta V."/>
            <person name="Raths R."/>
            <person name="Bucking H."/>
        </authorList>
    </citation>
    <scope>NUCLEOTIDE SEQUENCE [LARGE SCALE GENOMIC DNA]</scope>
    <source>
        <strain evidence="3 4">ONC3</strain>
    </source>
</reference>
<evidence type="ECO:0000259" key="2">
    <source>
        <dbReference type="Pfam" id="PF03795"/>
    </source>
</evidence>
<dbReference type="Pfam" id="PF03795">
    <property type="entry name" value="YCII"/>
    <property type="match status" value="1"/>
</dbReference>
<dbReference type="OrthoDB" id="70894at2"/>
<dbReference type="InterPro" id="IPR011008">
    <property type="entry name" value="Dimeric_a/b-barrel"/>
</dbReference>
<keyword evidence="4" id="KW-1185">Reference proteome</keyword>
<dbReference type="Gene3D" id="3.30.70.1060">
    <property type="entry name" value="Dimeric alpha+beta barrel"/>
    <property type="match status" value="1"/>
</dbReference>
<organism evidence="3 4">
    <name type="scientific">Massilia horti</name>
    <dbReference type="NCBI Taxonomy" id="2562153"/>
    <lineage>
        <taxon>Bacteria</taxon>
        <taxon>Pseudomonadati</taxon>
        <taxon>Pseudomonadota</taxon>
        <taxon>Betaproteobacteria</taxon>
        <taxon>Burkholderiales</taxon>
        <taxon>Oxalobacteraceae</taxon>
        <taxon>Telluria group</taxon>
        <taxon>Massilia</taxon>
    </lineage>
</organism>
<proteinExistence type="inferred from homology"/>
<sequence length="100" mass="11434">MHYLLMYELAPDYLERRGEFRTEHLKLAWQAQERGEMVLAGALAEPSDMAVLLFSSQSPEPAERFAAADPYVRHGLVTSWRVRQWNTVVGNDAFTPVKPD</sequence>
<dbReference type="Proteomes" id="UP000297258">
    <property type="component" value="Unassembled WGS sequence"/>
</dbReference>
<name>A0A4Y9T374_9BURK</name>
<dbReference type="NCBIfam" id="NF009508">
    <property type="entry name" value="PRK12866.1"/>
    <property type="match status" value="1"/>
</dbReference>
<protein>
    <recommendedName>
        <fullName evidence="2">YCII-related domain-containing protein</fullName>
    </recommendedName>
</protein>
<dbReference type="SUPFAM" id="SSF54909">
    <property type="entry name" value="Dimeric alpha+beta barrel"/>
    <property type="match status" value="1"/>
</dbReference>
<dbReference type="PANTHER" id="PTHR33606">
    <property type="entry name" value="PROTEIN YCII"/>
    <property type="match status" value="1"/>
</dbReference>
<dbReference type="InterPro" id="IPR005545">
    <property type="entry name" value="YCII"/>
</dbReference>
<dbReference type="EMBL" id="SPUM01000057">
    <property type="protein sequence ID" value="TFW32447.1"/>
    <property type="molecule type" value="Genomic_DNA"/>
</dbReference>
<dbReference type="AlphaFoldDB" id="A0A4Y9T374"/>
<evidence type="ECO:0000256" key="1">
    <source>
        <dbReference type="ARBA" id="ARBA00007689"/>
    </source>
</evidence>